<comment type="subcellular location">
    <subcellularLocation>
        <location evidence="2">Cytoplasm</location>
    </subcellularLocation>
</comment>
<keyword evidence="4" id="KW-0479">Metal-binding</keyword>
<evidence type="ECO:0000256" key="7">
    <source>
        <dbReference type="ARBA" id="ARBA00022801"/>
    </source>
</evidence>
<dbReference type="Proteomes" id="UP001295423">
    <property type="component" value="Unassembled WGS sequence"/>
</dbReference>
<dbReference type="Pfam" id="PF23023">
    <property type="entry name" value="Anti-Pycsar_Apyc1"/>
    <property type="match status" value="1"/>
</dbReference>
<comment type="caution">
    <text evidence="12">The sequence shown here is derived from an EMBL/GenBank/DDBJ whole genome shotgun (WGS) entry which is preliminary data.</text>
</comment>
<feature type="region of interest" description="Disordered" evidence="10">
    <location>
        <begin position="1140"/>
        <end position="1164"/>
    </location>
</feature>
<sequence length="1325" mass="146354">MAVEDDDVSLNSDELELPPMRAGVTTASMRDSNVSSMRDSGFTGGVLSPQMSLKKRIQMRKSVAIFDDKGIQEGYASVPLLEIDLLPRGGISFETKAVGRIQFGIPPETIKDSMQLGMDVPRVYIVPVERFCREQGPSLGVNLAEFEFPAYFTYFVRKFKCVLVVDSPLAETEIRSVFGETLLGPAHFRNHKFPLANVDEDFDPSFPRERRPNFYKELGQFRANEKTTDYDELETDTLIDFIHFNTCRRNAPHQDNILGVPPDSKLVQFGNGGSINIGSDSDENGSGFPNLLSPLLSPGFSGRSRRTGGLTPPPAKPTIALTDDRMGDLKTIVSMSSHSESSSHHNAGRRGSLPSQVSQPSVLIDSSEHSSMHSSFGRLPRRNSDGSISRLSQGSIDSAGRRSSTNSTMRRSSIGSLEEKPQSARLMNKRVSWTPKNKLFMNASQTFDSTPISNIRTKRRDSTFTNYSSRASTKVSGLSSIDSYDFIMDDEPDRQDSNWMYSQAKWLGDVATVYPPNATDEEKRLKTCPRVEIFKMAGGTEYIVHDIDKDNIIIGKIRFSGTVQIPDEIELHGFISNANATEEDYTDYNEESEPKIPASPKQSTFHPPSFGVTVLGNSHGFDKNGTTSGYVLWVNGRGIMVDPPPYSNATLEREGIRPQMIMGIIITHCHADHDAGAFQKVMRGSRVAIITTPTIYDSFIRKYSALSGLKQSLLRHSHRLRPAIIGQPLRFQGAIFHFTYTLHTIPCISFRAEWRGKSIVFTGDHMNIPDEIERLQKKGVLSKARAEDLLRLPLQKCDVLLHEAGAPPIHTPLAVLQNLPEHIRDRLYVVHTAAIPPDSGLKVAPIGTAGTLRLDSTYGPNRSVLSALGSAPAVGDPARNQPTQSSARPSVQMANGLKSGRTRVAPLVFLRPTDVSDAWFILNLLSAVPFLSSLSYGHTMEFLEIAHVEMYCQGEVVIEGNRRSESLCVFWEGVCSEKVGDTVWYAGDWTGPPPFETDQPLHSHQAEKSVHHRRSFVDDIVAISEEGVKVITLPMKDVRHILHSGSKLFRKYLSLQNKNDEDLEFHMGMNANSVPRDHSVLELIQCNSVLRNLNANQRITLESLAEGPRYFAINAPLWQAGDPVEYAMIIVEGSATIGTAERRRSQSFSRRNRRGSTGGMAPMTSISEQAQASVLKPLANVEPDKVLQNINRNSEYSRLLECLQSRADEFNVDEEGENSEEEDSKTNDDGSTVIKAATAQKEQRDKFANKVLARFGDLATINKMGGRSSSIASGGSNNDHHCHTSTMLAGKQGCVAMVFPKSSLVPFLDANPGLLLSLLGTKVLV</sequence>
<reference evidence="12" key="1">
    <citation type="submission" date="2023-08" db="EMBL/GenBank/DDBJ databases">
        <authorList>
            <person name="Audoor S."/>
            <person name="Bilcke G."/>
        </authorList>
    </citation>
    <scope>NUCLEOTIDE SEQUENCE</scope>
</reference>
<keyword evidence="8" id="KW-0460">Magnesium</keyword>
<dbReference type="SMART" id="SM00849">
    <property type="entry name" value="Lactamase_B"/>
    <property type="match status" value="1"/>
</dbReference>
<protein>
    <recommendedName>
        <fullName evidence="11">Metallo-beta-lactamase domain-containing protein</fullName>
    </recommendedName>
</protein>
<dbReference type="GO" id="GO:0042781">
    <property type="term" value="F:3'-tRNA processing endoribonuclease activity"/>
    <property type="evidence" value="ECO:0007669"/>
    <property type="project" value="TreeGrafter"/>
</dbReference>
<dbReference type="FunFam" id="3.60.15.10:FF:000029">
    <property type="entry name" value="Cyclic nucleotide-binding domain protein"/>
    <property type="match status" value="1"/>
</dbReference>
<evidence type="ECO:0000256" key="3">
    <source>
        <dbReference type="ARBA" id="ARBA00022490"/>
    </source>
</evidence>
<dbReference type="EMBL" id="CAKOGP040002125">
    <property type="protein sequence ID" value="CAJ1962955.1"/>
    <property type="molecule type" value="Genomic_DNA"/>
</dbReference>
<keyword evidence="7" id="KW-0378">Hydrolase</keyword>
<organism evidence="12 13">
    <name type="scientific">Cylindrotheca closterium</name>
    <dbReference type="NCBI Taxonomy" id="2856"/>
    <lineage>
        <taxon>Eukaryota</taxon>
        <taxon>Sar</taxon>
        <taxon>Stramenopiles</taxon>
        <taxon>Ochrophyta</taxon>
        <taxon>Bacillariophyta</taxon>
        <taxon>Bacillariophyceae</taxon>
        <taxon>Bacillariophycidae</taxon>
        <taxon>Bacillariales</taxon>
        <taxon>Bacillariaceae</taxon>
        <taxon>Cylindrotheca</taxon>
    </lineage>
</organism>
<feature type="region of interest" description="Disordered" evidence="10">
    <location>
        <begin position="1210"/>
        <end position="1232"/>
    </location>
</feature>
<evidence type="ECO:0000259" key="11">
    <source>
        <dbReference type="SMART" id="SM00849"/>
    </source>
</evidence>
<proteinExistence type="inferred from homology"/>
<dbReference type="Gene3D" id="3.60.15.10">
    <property type="entry name" value="Ribonuclease Z/Hydroxyacylglutathione hydrolase-like"/>
    <property type="match status" value="1"/>
</dbReference>
<feature type="compositionally biased region" description="Low complexity" evidence="10">
    <location>
        <begin position="276"/>
        <end position="302"/>
    </location>
</feature>
<dbReference type="InterPro" id="IPR036866">
    <property type="entry name" value="RibonucZ/Hydroxyglut_hydro"/>
</dbReference>
<evidence type="ECO:0000313" key="13">
    <source>
        <dbReference type="Proteomes" id="UP001295423"/>
    </source>
</evidence>
<evidence type="ECO:0000313" key="12">
    <source>
        <dbReference type="EMBL" id="CAJ1962955.1"/>
    </source>
</evidence>
<comment type="cofactor">
    <cofactor evidence="1">
        <name>Mg(2+)</name>
        <dbReference type="ChEBI" id="CHEBI:18420"/>
    </cofactor>
</comment>
<evidence type="ECO:0000256" key="6">
    <source>
        <dbReference type="ARBA" id="ARBA00022741"/>
    </source>
</evidence>
<feature type="compositionally biased region" description="Polar residues" evidence="10">
    <location>
        <begin position="880"/>
        <end position="891"/>
    </location>
</feature>
<dbReference type="SUPFAM" id="SSF51206">
    <property type="entry name" value="cAMP-binding domain-like"/>
    <property type="match status" value="1"/>
</dbReference>
<dbReference type="GO" id="GO:0005634">
    <property type="term" value="C:nucleus"/>
    <property type="evidence" value="ECO:0007669"/>
    <property type="project" value="TreeGrafter"/>
</dbReference>
<feature type="region of interest" description="Disordered" evidence="10">
    <location>
        <begin position="276"/>
        <end position="428"/>
    </location>
</feature>
<name>A0AAD2G5J6_9STRA</name>
<comment type="similarity">
    <text evidence="9">Belongs to the metallo-beta-lactamase superfamily. cNMP phosphodiesterase family.</text>
</comment>
<dbReference type="GO" id="GO:0046872">
    <property type="term" value="F:metal ion binding"/>
    <property type="evidence" value="ECO:0007669"/>
    <property type="project" value="UniProtKB-KW"/>
</dbReference>
<dbReference type="PANTHER" id="PTHR46018:SF2">
    <property type="entry name" value="ZINC PHOSPHODIESTERASE ELAC PROTEIN 1"/>
    <property type="match status" value="1"/>
</dbReference>
<evidence type="ECO:0000256" key="9">
    <source>
        <dbReference type="ARBA" id="ARBA00061002"/>
    </source>
</evidence>
<dbReference type="GO" id="GO:0000166">
    <property type="term" value="F:nucleotide binding"/>
    <property type="evidence" value="ECO:0007669"/>
    <property type="project" value="UniProtKB-KW"/>
</dbReference>
<dbReference type="GO" id="GO:0005829">
    <property type="term" value="C:cytosol"/>
    <property type="evidence" value="ECO:0007669"/>
    <property type="project" value="UniProtKB-ARBA"/>
</dbReference>
<dbReference type="PANTHER" id="PTHR46018">
    <property type="entry name" value="ZINC PHOSPHODIESTERASE ELAC PROTEIN 1"/>
    <property type="match status" value="1"/>
</dbReference>
<evidence type="ECO:0000256" key="10">
    <source>
        <dbReference type="SAM" id="MobiDB-lite"/>
    </source>
</evidence>
<dbReference type="InterPro" id="IPR001279">
    <property type="entry name" value="Metallo-B-lactamas"/>
</dbReference>
<accession>A0AAD2G5J6</accession>
<evidence type="ECO:0000256" key="2">
    <source>
        <dbReference type="ARBA" id="ARBA00004496"/>
    </source>
</evidence>
<gene>
    <name evidence="12" type="ORF">CYCCA115_LOCUS19938</name>
</gene>
<keyword evidence="6" id="KW-0547">Nucleotide-binding</keyword>
<feature type="region of interest" description="Disordered" evidence="10">
    <location>
        <begin position="869"/>
        <end position="891"/>
    </location>
</feature>
<feature type="compositionally biased region" description="Acidic residues" evidence="10">
    <location>
        <begin position="1210"/>
        <end position="1223"/>
    </location>
</feature>
<evidence type="ECO:0000256" key="4">
    <source>
        <dbReference type="ARBA" id="ARBA00022723"/>
    </source>
</evidence>
<evidence type="ECO:0000256" key="1">
    <source>
        <dbReference type="ARBA" id="ARBA00001946"/>
    </source>
</evidence>
<evidence type="ECO:0000256" key="5">
    <source>
        <dbReference type="ARBA" id="ARBA00022737"/>
    </source>
</evidence>
<feature type="domain" description="Metallo-beta-lactamase" evidence="11">
    <location>
        <begin position="626"/>
        <end position="810"/>
    </location>
</feature>
<keyword evidence="13" id="KW-1185">Reference proteome</keyword>
<feature type="compositionally biased region" description="Low complexity" evidence="10">
    <location>
        <begin position="401"/>
        <end position="413"/>
    </location>
</feature>
<feature type="compositionally biased region" description="Polar residues" evidence="10">
    <location>
        <begin position="385"/>
        <end position="396"/>
    </location>
</feature>
<dbReference type="SUPFAM" id="SSF56281">
    <property type="entry name" value="Metallo-hydrolase/oxidoreductase"/>
    <property type="match status" value="1"/>
</dbReference>
<evidence type="ECO:0000256" key="8">
    <source>
        <dbReference type="ARBA" id="ARBA00022842"/>
    </source>
</evidence>
<keyword evidence="5" id="KW-0677">Repeat</keyword>
<keyword evidence="3" id="KW-0963">Cytoplasm</keyword>
<dbReference type="InterPro" id="IPR018490">
    <property type="entry name" value="cNMP-bd_dom_sf"/>
</dbReference>